<dbReference type="RefSeq" id="WP_169946428.1">
    <property type="nucleotide sequence ID" value="NZ_CP053015.1"/>
</dbReference>
<sequence>MADTPPKATKAPSRAKPKAAGTAKKAAAPKKSSTRTRAASPAAAVTPRKPIREQIDATTENLRAEATRKANEIGEEVGRLYGQASEKAMDVARSGKTRAAEGLESLAKIIDDSAVTVDDKLGAQYGDFARSAAQTVTNLAGQLEEKDIEELVAATRDFVRKSPAVAIGSAAVVGFMLARLLRGSGDKG</sequence>
<dbReference type="Gene3D" id="1.20.120.20">
    <property type="entry name" value="Apolipoprotein"/>
    <property type="match status" value="1"/>
</dbReference>
<feature type="compositionally biased region" description="Low complexity" evidence="1">
    <location>
        <begin position="18"/>
        <end position="48"/>
    </location>
</feature>
<accession>A0A6M4AWU2</accession>
<keyword evidence="3" id="KW-1185">Reference proteome</keyword>
<evidence type="ECO:0000313" key="3">
    <source>
        <dbReference type="Proteomes" id="UP000503018"/>
    </source>
</evidence>
<dbReference type="EMBL" id="CP053015">
    <property type="protein sequence ID" value="QJQ32802.1"/>
    <property type="molecule type" value="Genomic_DNA"/>
</dbReference>
<evidence type="ECO:0008006" key="4">
    <source>
        <dbReference type="Google" id="ProtNLM"/>
    </source>
</evidence>
<protein>
    <recommendedName>
        <fullName evidence="4">DUF883 family protein</fullName>
    </recommendedName>
</protein>
<name>A0A6M4AWU2_9SPHN</name>
<organism evidence="2 3">
    <name type="scientific">Sphingomonas lacunae</name>
    <dbReference type="NCBI Taxonomy" id="2698828"/>
    <lineage>
        <taxon>Bacteria</taxon>
        <taxon>Pseudomonadati</taxon>
        <taxon>Pseudomonadota</taxon>
        <taxon>Alphaproteobacteria</taxon>
        <taxon>Sphingomonadales</taxon>
        <taxon>Sphingomonadaceae</taxon>
        <taxon>Sphingomonas</taxon>
    </lineage>
</organism>
<evidence type="ECO:0000256" key="1">
    <source>
        <dbReference type="SAM" id="MobiDB-lite"/>
    </source>
</evidence>
<feature type="region of interest" description="Disordered" evidence="1">
    <location>
        <begin position="1"/>
        <end position="53"/>
    </location>
</feature>
<evidence type="ECO:0000313" key="2">
    <source>
        <dbReference type="EMBL" id="QJQ32802.1"/>
    </source>
</evidence>
<gene>
    <name evidence="2" type="ORF">GV829_10400</name>
</gene>
<dbReference type="Proteomes" id="UP000503018">
    <property type="component" value="Chromosome"/>
</dbReference>
<dbReference type="KEGG" id="slan:GV829_10400"/>
<reference evidence="2 3" key="1">
    <citation type="submission" date="2020-01" db="EMBL/GenBank/DDBJ databases">
        <title>Sphingomonas sp. strain CSW-10.</title>
        <authorList>
            <person name="Chen W.-M."/>
        </authorList>
    </citation>
    <scope>NUCLEOTIDE SEQUENCE [LARGE SCALE GENOMIC DNA]</scope>
    <source>
        <strain evidence="2 3">CSW-10</strain>
    </source>
</reference>
<dbReference type="AlphaFoldDB" id="A0A6M4AWU2"/>
<proteinExistence type="predicted"/>